<name>A0A177DCR8_ALTAL</name>
<dbReference type="VEuPathDB" id="FungiDB:CC77DRAFT_1023084"/>
<keyword evidence="2" id="KW-1185">Reference proteome</keyword>
<protein>
    <submittedName>
        <fullName evidence="1">Uncharacterized protein</fullName>
    </submittedName>
</protein>
<dbReference type="AlphaFoldDB" id="A0A177DCR8"/>
<proteinExistence type="predicted"/>
<sequence length="131" mass="13885">MGTAHTSPACAIKSACRILLMALPHVQPQTAVYHQPTISVPILPPLTDARANCTTICRQASCSYRGLGSSCSALFRYLNGFPERTSRVVEGTTWGTIHALNAMREISASTALLGMEARCCSISIGVTSLSS</sequence>
<evidence type="ECO:0000313" key="2">
    <source>
        <dbReference type="Proteomes" id="UP000077248"/>
    </source>
</evidence>
<organism evidence="1 2">
    <name type="scientific">Alternaria alternata</name>
    <name type="common">Alternaria rot fungus</name>
    <name type="synonym">Torula alternata</name>
    <dbReference type="NCBI Taxonomy" id="5599"/>
    <lineage>
        <taxon>Eukaryota</taxon>
        <taxon>Fungi</taxon>
        <taxon>Dikarya</taxon>
        <taxon>Ascomycota</taxon>
        <taxon>Pezizomycotina</taxon>
        <taxon>Dothideomycetes</taxon>
        <taxon>Pleosporomycetidae</taxon>
        <taxon>Pleosporales</taxon>
        <taxon>Pleosporineae</taxon>
        <taxon>Pleosporaceae</taxon>
        <taxon>Alternaria</taxon>
        <taxon>Alternaria sect. Alternaria</taxon>
        <taxon>Alternaria alternata complex</taxon>
    </lineage>
</organism>
<gene>
    <name evidence="1" type="ORF">CC77DRAFT_1023084</name>
</gene>
<dbReference type="EMBL" id="KV441486">
    <property type="protein sequence ID" value="OAG17574.1"/>
    <property type="molecule type" value="Genomic_DNA"/>
</dbReference>
<dbReference type="RefSeq" id="XP_018382995.1">
    <property type="nucleotide sequence ID" value="XM_018525610.1"/>
</dbReference>
<dbReference type="KEGG" id="aalt:CC77DRAFT_1023084"/>
<accession>A0A177DCR8</accession>
<evidence type="ECO:0000313" key="1">
    <source>
        <dbReference type="EMBL" id="OAG17574.1"/>
    </source>
</evidence>
<dbReference type="GeneID" id="29111204"/>
<reference evidence="1 2" key="1">
    <citation type="submission" date="2016-05" db="EMBL/GenBank/DDBJ databases">
        <title>Comparative analysis of secretome profiles of manganese(II)-oxidizing ascomycete fungi.</title>
        <authorList>
            <consortium name="DOE Joint Genome Institute"/>
            <person name="Zeiner C.A."/>
            <person name="Purvine S.O."/>
            <person name="Zink E.M."/>
            <person name="Wu S."/>
            <person name="Pasa-Tolic L."/>
            <person name="Chaput D.L."/>
            <person name="Haridas S."/>
            <person name="Grigoriev I.V."/>
            <person name="Santelli C.M."/>
            <person name="Hansel C.M."/>
        </authorList>
    </citation>
    <scope>NUCLEOTIDE SEQUENCE [LARGE SCALE GENOMIC DNA]</scope>
    <source>
        <strain evidence="1 2">SRC1lrK2f</strain>
    </source>
</reference>
<dbReference type="Proteomes" id="UP000077248">
    <property type="component" value="Unassembled WGS sequence"/>
</dbReference>